<dbReference type="InterPro" id="IPR049939">
    <property type="entry name" value="NifE-like"/>
</dbReference>
<comment type="caution">
    <text evidence="2">The sequence shown here is derived from an EMBL/GenBank/DDBJ whole genome shotgun (WGS) entry which is preliminary data.</text>
</comment>
<evidence type="ECO:0000259" key="1">
    <source>
        <dbReference type="Pfam" id="PF00148"/>
    </source>
</evidence>
<dbReference type="RefSeq" id="WP_205102131.1">
    <property type="nucleotide sequence ID" value="NZ_JACJJC010000004.1"/>
</dbReference>
<keyword evidence="3" id="KW-1185">Reference proteome</keyword>
<evidence type="ECO:0000313" key="2">
    <source>
        <dbReference type="EMBL" id="MBM6703661.1"/>
    </source>
</evidence>
<dbReference type="InterPro" id="IPR000510">
    <property type="entry name" value="Nase/OxRdtase_comp1"/>
</dbReference>
<dbReference type="SUPFAM" id="SSF53807">
    <property type="entry name" value="Helical backbone' metal receptor"/>
    <property type="match status" value="1"/>
</dbReference>
<organism evidence="2 3">
    <name type="scientific">Sutterella massiliensis</name>
    <dbReference type="NCBI Taxonomy" id="1816689"/>
    <lineage>
        <taxon>Bacteria</taxon>
        <taxon>Pseudomonadati</taxon>
        <taxon>Pseudomonadota</taxon>
        <taxon>Betaproteobacteria</taxon>
        <taxon>Burkholderiales</taxon>
        <taxon>Sutterellaceae</taxon>
        <taxon>Sutterella</taxon>
    </lineage>
</organism>
<proteinExistence type="predicted"/>
<feature type="domain" description="Nitrogenase/oxidoreductase component 1" evidence="1">
    <location>
        <begin position="41"/>
        <end position="334"/>
    </location>
</feature>
<dbReference type="Proteomes" id="UP000715095">
    <property type="component" value="Unassembled WGS sequence"/>
</dbReference>
<sequence length="438" mass="46497">MKEERQESAGRLPLDYTQVTMTTYTSDVSGVASALYELGGMTVIHDASGCNSTYSTHDEPRWETMNSAVYVSALNEMDAVLGNESILAENLVDAAERLQPAFGVLAGTIIPMMTGSDLKGIASEVEDRTGVPFFALSTNGMRAYSIGAAQGWIELARRFVKPARAVDPLAVNILGATPLDFSICGEIERIRSLLAAAGIHINACWAMGSNLAELSRTREAALNLVVSSAGLPLAQVFARHFGMPFFGGLPVGEAGAQAWVKRVLAELDALAGSTESENEQKDRPEGILDLAGIVGRAPEAIDPALALEADVIVVHEPLRAAEIALAIERDLGLKALAASALPALGVGDGRRGVRVLPELAESDFDAIFRSAAASGRRTVLLADPLFFAGAKRAGLARTVPLPHEAASGRIWRQETPDIFEPDGWRSVCEAIVRARAEV</sequence>
<gene>
    <name evidence="2" type="ORF">H6A60_04050</name>
</gene>
<evidence type="ECO:0000313" key="3">
    <source>
        <dbReference type="Proteomes" id="UP000715095"/>
    </source>
</evidence>
<dbReference type="EMBL" id="JACJJC010000004">
    <property type="protein sequence ID" value="MBM6703661.1"/>
    <property type="molecule type" value="Genomic_DNA"/>
</dbReference>
<dbReference type="Gene3D" id="3.40.50.1980">
    <property type="entry name" value="Nitrogenase molybdenum iron protein domain"/>
    <property type="match status" value="2"/>
</dbReference>
<dbReference type="PANTHER" id="PTHR42956">
    <property type="entry name" value="NITROGENASE IRON-MOLYBDENUM COFACTOR BIOSYNTHESIS PROTEIN NIFE"/>
    <property type="match status" value="1"/>
</dbReference>
<dbReference type="PANTHER" id="PTHR42956:SF1">
    <property type="entry name" value="NITROGENASE IRON-MOLYBDENUM COFACTOR BIOSYNTHESIS PROTEIN NIFE"/>
    <property type="match status" value="1"/>
</dbReference>
<dbReference type="Pfam" id="PF00148">
    <property type="entry name" value="Oxidored_nitro"/>
    <property type="match status" value="1"/>
</dbReference>
<name>A0ABS2DQP6_9BURK</name>
<reference evidence="2 3" key="1">
    <citation type="journal article" date="2021" name="Sci. Rep.">
        <title>The distribution of antibiotic resistance genes in chicken gut microbiota commensals.</title>
        <authorList>
            <person name="Juricova H."/>
            <person name="Matiasovicova J."/>
            <person name="Kubasova T."/>
            <person name="Cejkova D."/>
            <person name="Rychlik I."/>
        </authorList>
    </citation>
    <scope>NUCLEOTIDE SEQUENCE [LARGE SCALE GENOMIC DNA]</scope>
    <source>
        <strain evidence="2 3">An829</strain>
    </source>
</reference>
<accession>A0ABS2DQP6</accession>
<protein>
    <submittedName>
        <fullName evidence="2">Oxidoreductase</fullName>
    </submittedName>
</protein>